<evidence type="ECO:0000256" key="3">
    <source>
        <dbReference type="ARBA" id="ARBA00022448"/>
    </source>
</evidence>
<gene>
    <name evidence="14" type="ORF">KQX54_007336</name>
</gene>
<feature type="transmembrane region" description="Helical" evidence="12">
    <location>
        <begin position="116"/>
        <end position="141"/>
    </location>
</feature>
<sequence length="219" mass="24418">MVSEGRQGDYYGAILTTMNIINQLMILSVTGYLLYLTGLIVSTLNIHIGLCTVGYVLLMSEALMVMTEENVWSRRFSRCGIHNIHWNLQLLGGAFSTAGVIVMFKSIENHFKSTHAILGITSIILMCILSFSGITVVYAVKLKSFIPPVISKFIHNFLGIASFLSGMLAQCYGYNKNWFIKNAGNEIRTLCIVFTAVIAFINIIRPLKSLYAQIKSILY</sequence>
<dbReference type="EMBL" id="JAHXZJ010001119">
    <property type="protein sequence ID" value="KAH0554061.1"/>
    <property type="molecule type" value="Genomic_DNA"/>
</dbReference>
<dbReference type="GO" id="GO:0140575">
    <property type="term" value="F:transmembrane monodehydroascorbate reductase activity"/>
    <property type="evidence" value="ECO:0007669"/>
    <property type="project" value="InterPro"/>
</dbReference>
<reference evidence="14 15" key="1">
    <citation type="journal article" date="2021" name="J. Hered.">
        <title>A chromosome-level genome assembly of the parasitoid wasp, Cotesia glomerata (Hymenoptera: Braconidae).</title>
        <authorList>
            <person name="Pinto B.J."/>
            <person name="Weis J.J."/>
            <person name="Gamble T."/>
            <person name="Ode P.J."/>
            <person name="Paul R."/>
            <person name="Zaspel J.M."/>
        </authorList>
    </citation>
    <scope>NUCLEOTIDE SEQUENCE [LARGE SCALE GENOMIC DNA]</scope>
    <source>
        <strain evidence="14">CgM1</strain>
    </source>
</reference>
<keyword evidence="15" id="KW-1185">Reference proteome</keyword>
<evidence type="ECO:0000256" key="5">
    <source>
        <dbReference type="ARBA" id="ARBA00022692"/>
    </source>
</evidence>
<dbReference type="GO" id="GO:0016020">
    <property type="term" value="C:membrane"/>
    <property type="evidence" value="ECO:0007669"/>
    <property type="project" value="UniProtKB-SubCell"/>
</dbReference>
<dbReference type="PANTHER" id="PTHR15422:SF43">
    <property type="entry name" value="ASCORBATE FERRIREDUCTASE (TRANSMEMBRANE)"/>
    <property type="match status" value="1"/>
</dbReference>
<feature type="transmembrane region" description="Helical" evidence="12">
    <location>
        <begin position="46"/>
        <end position="65"/>
    </location>
</feature>
<evidence type="ECO:0000256" key="4">
    <source>
        <dbReference type="ARBA" id="ARBA00022617"/>
    </source>
</evidence>
<evidence type="ECO:0000259" key="13">
    <source>
        <dbReference type="PROSITE" id="PS50939"/>
    </source>
</evidence>
<dbReference type="Pfam" id="PF03188">
    <property type="entry name" value="Cytochrom_B561"/>
    <property type="match status" value="1"/>
</dbReference>
<evidence type="ECO:0000313" key="15">
    <source>
        <dbReference type="Proteomes" id="UP000826195"/>
    </source>
</evidence>
<evidence type="ECO:0000256" key="6">
    <source>
        <dbReference type="ARBA" id="ARBA00022723"/>
    </source>
</evidence>
<dbReference type="Gene3D" id="1.20.120.1770">
    <property type="match status" value="1"/>
</dbReference>
<keyword evidence="7" id="KW-0249">Electron transport</keyword>
<evidence type="ECO:0000256" key="1">
    <source>
        <dbReference type="ARBA" id="ARBA00001970"/>
    </source>
</evidence>
<proteinExistence type="predicted"/>
<feature type="transmembrane region" description="Helical" evidence="12">
    <location>
        <begin position="86"/>
        <end position="104"/>
    </location>
</feature>
<protein>
    <recommendedName>
        <fullName evidence="11">ascorbate ferrireductase (transmembrane)</fullName>
        <ecNumber evidence="11">7.2.1.3</ecNumber>
    </recommendedName>
</protein>
<dbReference type="PANTHER" id="PTHR15422">
    <property type="entry name" value="OS05G0565100 PROTEIN"/>
    <property type="match status" value="1"/>
</dbReference>
<evidence type="ECO:0000256" key="9">
    <source>
        <dbReference type="ARBA" id="ARBA00023004"/>
    </source>
</evidence>
<dbReference type="EC" id="7.2.1.3" evidence="11"/>
<comment type="cofactor">
    <cofactor evidence="1">
        <name>heme b</name>
        <dbReference type="ChEBI" id="CHEBI:60344"/>
    </cofactor>
</comment>
<dbReference type="SMART" id="SM00665">
    <property type="entry name" value="B561"/>
    <property type="match status" value="1"/>
</dbReference>
<dbReference type="GO" id="GO:0140571">
    <property type="term" value="F:transmembrane ascorbate ferrireductase activity"/>
    <property type="evidence" value="ECO:0007669"/>
    <property type="project" value="UniProtKB-EC"/>
</dbReference>
<comment type="caution">
    <text evidence="14">The sequence shown here is derived from an EMBL/GenBank/DDBJ whole genome shotgun (WGS) entry which is preliminary data.</text>
</comment>
<keyword evidence="10 12" id="KW-0472">Membrane</keyword>
<feature type="transmembrane region" description="Helical" evidence="12">
    <location>
        <begin position="12"/>
        <end position="34"/>
    </location>
</feature>
<keyword evidence="5 12" id="KW-0812">Transmembrane</keyword>
<name>A0AAV7INA3_COTGL</name>
<evidence type="ECO:0000256" key="12">
    <source>
        <dbReference type="SAM" id="Phobius"/>
    </source>
</evidence>
<dbReference type="AlphaFoldDB" id="A0AAV7INA3"/>
<keyword evidence="3" id="KW-0813">Transport</keyword>
<dbReference type="Proteomes" id="UP000826195">
    <property type="component" value="Unassembled WGS sequence"/>
</dbReference>
<evidence type="ECO:0000256" key="10">
    <source>
        <dbReference type="ARBA" id="ARBA00023136"/>
    </source>
</evidence>
<evidence type="ECO:0000313" key="14">
    <source>
        <dbReference type="EMBL" id="KAH0554061.1"/>
    </source>
</evidence>
<keyword evidence="4" id="KW-0349">Heme</keyword>
<dbReference type="InterPro" id="IPR045150">
    <property type="entry name" value="CYB561D1/2"/>
</dbReference>
<feature type="domain" description="Cytochrome b561" evidence="13">
    <location>
        <begin position="17"/>
        <end position="214"/>
    </location>
</feature>
<organism evidence="14 15">
    <name type="scientific">Cotesia glomerata</name>
    <name type="common">Lepidopteran parasitic wasp</name>
    <name type="synonym">Apanteles glomeratus</name>
    <dbReference type="NCBI Taxonomy" id="32391"/>
    <lineage>
        <taxon>Eukaryota</taxon>
        <taxon>Metazoa</taxon>
        <taxon>Ecdysozoa</taxon>
        <taxon>Arthropoda</taxon>
        <taxon>Hexapoda</taxon>
        <taxon>Insecta</taxon>
        <taxon>Pterygota</taxon>
        <taxon>Neoptera</taxon>
        <taxon>Endopterygota</taxon>
        <taxon>Hymenoptera</taxon>
        <taxon>Apocrita</taxon>
        <taxon>Ichneumonoidea</taxon>
        <taxon>Braconidae</taxon>
        <taxon>Microgastrinae</taxon>
        <taxon>Cotesia</taxon>
    </lineage>
</organism>
<dbReference type="GO" id="GO:0046872">
    <property type="term" value="F:metal ion binding"/>
    <property type="evidence" value="ECO:0007669"/>
    <property type="project" value="UniProtKB-KW"/>
</dbReference>
<feature type="transmembrane region" description="Helical" evidence="12">
    <location>
        <begin position="153"/>
        <end position="175"/>
    </location>
</feature>
<evidence type="ECO:0000256" key="8">
    <source>
        <dbReference type="ARBA" id="ARBA00022989"/>
    </source>
</evidence>
<feature type="transmembrane region" description="Helical" evidence="12">
    <location>
        <begin position="187"/>
        <end position="204"/>
    </location>
</feature>
<keyword evidence="6" id="KW-0479">Metal-binding</keyword>
<evidence type="ECO:0000256" key="11">
    <source>
        <dbReference type="ARBA" id="ARBA00024225"/>
    </source>
</evidence>
<dbReference type="PROSITE" id="PS50939">
    <property type="entry name" value="CYTOCHROME_B561"/>
    <property type="match status" value="1"/>
</dbReference>
<evidence type="ECO:0000256" key="2">
    <source>
        <dbReference type="ARBA" id="ARBA00004141"/>
    </source>
</evidence>
<keyword evidence="8 12" id="KW-1133">Transmembrane helix</keyword>
<dbReference type="InterPro" id="IPR006593">
    <property type="entry name" value="Cyt_b561/ferric_Rdtase_TM"/>
</dbReference>
<accession>A0AAV7INA3</accession>
<evidence type="ECO:0000256" key="7">
    <source>
        <dbReference type="ARBA" id="ARBA00022982"/>
    </source>
</evidence>
<keyword evidence="9" id="KW-0408">Iron</keyword>
<comment type="subcellular location">
    <subcellularLocation>
        <location evidence="2">Membrane</location>
        <topology evidence="2">Multi-pass membrane protein</topology>
    </subcellularLocation>
</comment>